<dbReference type="AlphaFoldDB" id="A0A1H7NDT1"/>
<evidence type="ECO:0000256" key="1">
    <source>
        <dbReference type="SAM" id="Phobius"/>
    </source>
</evidence>
<dbReference type="EMBL" id="FOAB01000003">
    <property type="protein sequence ID" value="SEL21712.1"/>
    <property type="molecule type" value="Genomic_DNA"/>
</dbReference>
<keyword evidence="3" id="KW-1185">Reference proteome</keyword>
<evidence type="ECO:0000313" key="2">
    <source>
        <dbReference type="EMBL" id="SEL21712.1"/>
    </source>
</evidence>
<dbReference type="Gene3D" id="2.40.50.140">
    <property type="entry name" value="Nucleic acid-binding proteins"/>
    <property type="match status" value="1"/>
</dbReference>
<keyword evidence="1" id="KW-0812">Transmembrane</keyword>
<sequence length="242" mass="27702">MKELVDIAFSQVNIVLTILMILLILYWLFTMISGVDFDLDVDVDIDVDVDADLDLDMDTDSNIEGGNLDFEDIANTEVNKEDVVGKRRKPLKWWQILLIYFNFVGLPFMFTFTCWIFIWWLCTTISTSLTHSYNNDIGFIFFLGGIIPSLLITKVFTTPFKSFFKNLNKDGDAPIDLIGRKGVIQSTISEDKMGSAEVVVEGNPMSIYVKSLNGEQINYNQEILIIKRSGDKNFYYVQSYND</sequence>
<accession>A0A1H7NDT1</accession>
<keyword evidence="1" id="KW-0472">Membrane</keyword>
<dbReference type="STRING" id="1038014.SAMN04487910_2048"/>
<proteinExistence type="predicted"/>
<feature type="transmembrane region" description="Helical" evidence="1">
    <location>
        <begin position="12"/>
        <end position="29"/>
    </location>
</feature>
<name>A0A1H7NDT1_AQUAM</name>
<organism evidence="2 3">
    <name type="scientific">Aquimarina amphilecti</name>
    <dbReference type="NCBI Taxonomy" id="1038014"/>
    <lineage>
        <taxon>Bacteria</taxon>
        <taxon>Pseudomonadati</taxon>
        <taxon>Bacteroidota</taxon>
        <taxon>Flavobacteriia</taxon>
        <taxon>Flavobacteriales</taxon>
        <taxon>Flavobacteriaceae</taxon>
        <taxon>Aquimarina</taxon>
    </lineage>
</organism>
<gene>
    <name evidence="2" type="ORF">SAMN04487910_2048</name>
</gene>
<feature type="transmembrane region" description="Helical" evidence="1">
    <location>
        <begin position="96"/>
        <end position="118"/>
    </location>
</feature>
<dbReference type="Proteomes" id="UP000198521">
    <property type="component" value="Unassembled WGS sequence"/>
</dbReference>
<reference evidence="2 3" key="1">
    <citation type="submission" date="2016-10" db="EMBL/GenBank/DDBJ databases">
        <authorList>
            <person name="de Groot N.N."/>
        </authorList>
    </citation>
    <scope>NUCLEOTIDE SEQUENCE [LARGE SCALE GENOMIC DNA]</scope>
    <source>
        <strain evidence="2 3">DSM 25232</strain>
    </source>
</reference>
<protein>
    <recommendedName>
        <fullName evidence="4">DUF1449 family protein</fullName>
    </recommendedName>
</protein>
<keyword evidence="1" id="KW-1133">Transmembrane helix</keyword>
<dbReference type="InterPro" id="IPR012340">
    <property type="entry name" value="NA-bd_OB-fold"/>
</dbReference>
<feature type="transmembrane region" description="Helical" evidence="1">
    <location>
        <begin position="138"/>
        <end position="157"/>
    </location>
</feature>
<evidence type="ECO:0000313" key="3">
    <source>
        <dbReference type="Proteomes" id="UP000198521"/>
    </source>
</evidence>
<evidence type="ECO:0008006" key="4">
    <source>
        <dbReference type="Google" id="ProtNLM"/>
    </source>
</evidence>
<dbReference type="OrthoDB" id="1142957at2"/>